<gene>
    <name evidence="1" type="ORF">CEW87_06100</name>
</gene>
<dbReference type="AlphaFoldDB" id="A0A2U8GZ50"/>
<dbReference type="Proteomes" id="UP000244902">
    <property type="component" value="Chromosome"/>
</dbReference>
<reference evidence="1 2" key="1">
    <citation type="submission" date="2017-06" db="EMBL/GenBank/DDBJ databases">
        <title>Azoarcus sp. TSNA42 complete genome sequence.</title>
        <authorList>
            <person name="Woo J.-H."/>
            <person name="Kim H.-S."/>
        </authorList>
    </citation>
    <scope>NUCLEOTIDE SEQUENCE [LARGE SCALE GENOMIC DNA]</scope>
    <source>
        <strain evidence="1 2">TSNA42</strain>
    </source>
</reference>
<evidence type="ECO:0000313" key="2">
    <source>
        <dbReference type="Proteomes" id="UP000244902"/>
    </source>
</evidence>
<protein>
    <submittedName>
        <fullName evidence="1">Uncharacterized protein</fullName>
    </submittedName>
</protein>
<accession>A0A2U8GZ50</accession>
<sequence length="63" mass="6636">MDTNGLRFSGALARAERSKQLNDRHCIGLADDIVSEWQSRTSDLASFDAARVASGAVSAILGG</sequence>
<organism evidence="1 2">
    <name type="scientific">Parazoarcus communis</name>
    <dbReference type="NCBI Taxonomy" id="41977"/>
    <lineage>
        <taxon>Bacteria</taxon>
        <taxon>Pseudomonadati</taxon>
        <taxon>Pseudomonadota</taxon>
        <taxon>Betaproteobacteria</taxon>
        <taxon>Rhodocyclales</taxon>
        <taxon>Zoogloeaceae</taxon>
        <taxon>Parazoarcus</taxon>
    </lineage>
</organism>
<evidence type="ECO:0000313" key="1">
    <source>
        <dbReference type="EMBL" id="AWI78972.1"/>
    </source>
</evidence>
<proteinExistence type="predicted"/>
<dbReference type="EMBL" id="CP022188">
    <property type="protein sequence ID" value="AWI78972.1"/>
    <property type="molecule type" value="Genomic_DNA"/>
</dbReference>
<name>A0A2U8GZ50_9RHOO</name>